<dbReference type="EMBL" id="CAKLBY020000032">
    <property type="protein sequence ID" value="CAK7907508.1"/>
    <property type="molecule type" value="Genomic_DNA"/>
</dbReference>
<accession>A0AAV1T7E8</accession>
<name>A0AAV1T7E8_9STRA</name>
<evidence type="ECO:0000256" key="1">
    <source>
        <dbReference type="SAM" id="MobiDB-lite"/>
    </source>
</evidence>
<protein>
    <submittedName>
        <fullName evidence="2">Uncharacterized protein</fullName>
    </submittedName>
</protein>
<organism evidence="2 3">
    <name type="scientific">Peronospora matthiolae</name>
    <dbReference type="NCBI Taxonomy" id="2874970"/>
    <lineage>
        <taxon>Eukaryota</taxon>
        <taxon>Sar</taxon>
        <taxon>Stramenopiles</taxon>
        <taxon>Oomycota</taxon>
        <taxon>Peronosporomycetes</taxon>
        <taxon>Peronosporales</taxon>
        <taxon>Peronosporaceae</taxon>
        <taxon>Peronospora</taxon>
    </lineage>
</organism>
<feature type="compositionally biased region" description="Basic and acidic residues" evidence="1">
    <location>
        <begin position="92"/>
        <end position="111"/>
    </location>
</feature>
<gene>
    <name evidence="2" type="ORF">PM001_LOCUS3549</name>
</gene>
<dbReference type="AlphaFoldDB" id="A0AAV1T7E8"/>
<dbReference type="Proteomes" id="UP001162060">
    <property type="component" value="Unassembled WGS sequence"/>
</dbReference>
<proteinExistence type="predicted"/>
<sequence length="150" mass="16393">MSKVDDSIEDEVPAVRSASTFDTSSTSIDTSSSSSRKTRQKLMRFEPSSCSLASEIILLRELKLVPVKLYPLAALSSNARPSLLVAHRVDRHPRGPQRDEGVVVLRPERVPEMPAKGLPAIAARNRSTRPFGRTRHTGFRAGDSTSGLPD</sequence>
<feature type="region of interest" description="Disordered" evidence="1">
    <location>
        <begin position="89"/>
        <end position="150"/>
    </location>
</feature>
<reference evidence="2" key="1">
    <citation type="submission" date="2024-01" db="EMBL/GenBank/DDBJ databases">
        <authorList>
            <person name="Webb A."/>
        </authorList>
    </citation>
    <scope>NUCLEOTIDE SEQUENCE</scope>
    <source>
        <strain evidence="2">Pm1</strain>
    </source>
</reference>
<evidence type="ECO:0000313" key="2">
    <source>
        <dbReference type="EMBL" id="CAK7907508.1"/>
    </source>
</evidence>
<feature type="compositionally biased region" description="Low complexity" evidence="1">
    <location>
        <begin position="17"/>
        <end position="35"/>
    </location>
</feature>
<comment type="caution">
    <text evidence="2">The sequence shown here is derived from an EMBL/GenBank/DDBJ whole genome shotgun (WGS) entry which is preliminary data.</text>
</comment>
<evidence type="ECO:0000313" key="3">
    <source>
        <dbReference type="Proteomes" id="UP001162060"/>
    </source>
</evidence>
<feature type="region of interest" description="Disordered" evidence="1">
    <location>
        <begin position="1"/>
        <end position="40"/>
    </location>
</feature>